<organism evidence="1">
    <name type="scientific">Arundo donax</name>
    <name type="common">Giant reed</name>
    <name type="synonym">Donax arundinaceus</name>
    <dbReference type="NCBI Taxonomy" id="35708"/>
    <lineage>
        <taxon>Eukaryota</taxon>
        <taxon>Viridiplantae</taxon>
        <taxon>Streptophyta</taxon>
        <taxon>Embryophyta</taxon>
        <taxon>Tracheophyta</taxon>
        <taxon>Spermatophyta</taxon>
        <taxon>Magnoliopsida</taxon>
        <taxon>Liliopsida</taxon>
        <taxon>Poales</taxon>
        <taxon>Poaceae</taxon>
        <taxon>PACMAD clade</taxon>
        <taxon>Arundinoideae</taxon>
        <taxon>Arundineae</taxon>
        <taxon>Arundo</taxon>
    </lineage>
</organism>
<sequence>MHTDCLPDLIKLACLLPAKEDNLRTIITKYLLEVSRRYRKDYLEHIMLPVFLVAAGDIDSGDFTYFPLSIQSKVCGKNAST</sequence>
<name>A0A0A9G5K8_ARUDO</name>
<dbReference type="InterPro" id="IPR040362">
    <property type="entry name" value="RELCH"/>
</dbReference>
<proteinExistence type="predicted"/>
<dbReference type="EMBL" id="GBRH01177531">
    <property type="protein sequence ID" value="JAE20365.1"/>
    <property type="molecule type" value="Transcribed_RNA"/>
</dbReference>
<protein>
    <submittedName>
        <fullName evidence="1">Uncharacterized protein</fullName>
    </submittedName>
</protein>
<reference evidence="1" key="1">
    <citation type="submission" date="2014-09" db="EMBL/GenBank/DDBJ databases">
        <authorList>
            <person name="Magalhaes I.L.F."/>
            <person name="Oliveira U."/>
            <person name="Santos F.R."/>
            <person name="Vidigal T.H.D.A."/>
            <person name="Brescovit A.D."/>
            <person name="Santos A.J."/>
        </authorList>
    </citation>
    <scope>NUCLEOTIDE SEQUENCE</scope>
    <source>
        <tissue evidence="1">Shoot tissue taken approximately 20 cm above the soil surface</tissue>
    </source>
</reference>
<dbReference type="GO" id="GO:0005802">
    <property type="term" value="C:trans-Golgi network"/>
    <property type="evidence" value="ECO:0007669"/>
    <property type="project" value="InterPro"/>
</dbReference>
<evidence type="ECO:0000313" key="1">
    <source>
        <dbReference type="EMBL" id="JAE20365.1"/>
    </source>
</evidence>
<dbReference type="GO" id="GO:0032367">
    <property type="term" value="P:intracellular cholesterol transport"/>
    <property type="evidence" value="ECO:0007669"/>
    <property type="project" value="InterPro"/>
</dbReference>
<dbReference type="PANTHER" id="PTHR32059:SF0">
    <property type="entry name" value="RAB11-BINDING PROTEIN RELCH"/>
    <property type="match status" value="1"/>
</dbReference>
<dbReference type="GO" id="GO:0055037">
    <property type="term" value="C:recycling endosome"/>
    <property type="evidence" value="ECO:0007669"/>
    <property type="project" value="TreeGrafter"/>
</dbReference>
<accession>A0A0A9G5K8</accession>
<dbReference type="AlphaFoldDB" id="A0A0A9G5K8"/>
<dbReference type="PANTHER" id="PTHR32059">
    <property type="entry name" value="RAB11-BINDING PROTEIN RELCH"/>
    <property type="match status" value="1"/>
</dbReference>
<reference evidence="1" key="2">
    <citation type="journal article" date="2015" name="Data Brief">
        <title>Shoot transcriptome of the giant reed, Arundo donax.</title>
        <authorList>
            <person name="Barrero R.A."/>
            <person name="Guerrero F.D."/>
            <person name="Moolhuijzen P."/>
            <person name="Goolsby J.A."/>
            <person name="Tidwell J."/>
            <person name="Bellgard S.E."/>
            <person name="Bellgard M.I."/>
        </authorList>
    </citation>
    <scope>NUCLEOTIDE SEQUENCE</scope>
    <source>
        <tissue evidence="1">Shoot tissue taken approximately 20 cm above the soil surface</tissue>
    </source>
</reference>